<dbReference type="CDD" id="cd01104">
    <property type="entry name" value="HTH_MlrA-CarA"/>
    <property type="match status" value="1"/>
</dbReference>
<reference evidence="6" key="1">
    <citation type="submission" date="2016-10" db="EMBL/GenBank/DDBJ databases">
        <authorList>
            <person name="Varghese N."/>
            <person name="Submissions S."/>
        </authorList>
    </citation>
    <scope>NUCLEOTIDE SEQUENCE [LARGE SCALE GENOMIC DNA]</scope>
    <source>
        <strain evidence="6">JCM 14963</strain>
    </source>
</reference>
<dbReference type="Proteomes" id="UP000243413">
    <property type="component" value="Chromosome I"/>
</dbReference>
<evidence type="ECO:0000313" key="5">
    <source>
        <dbReference type="EMBL" id="SDS96481.1"/>
    </source>
</evidence>
<evidence type="ECO:0000256" key="2">
    <source>
        <dbReference type="ARBA" id="ARBA00023125"/>
    </source>
</evidence>
<dbReference type="Gene3D" id="1.10.1660.10">
    <property type="match status" value="1"/>
</dbReference>
<gene>
    <name evidence="5" type="ORF">SAMN05216271_3222</name>
</gene>
<keyword evidence="1" id="KW-0805">Transcription regulation</keyword>
<evidence type="ECO:0000259" key="4">
    <source>
        <dbReference type="PROSITE" id="PS50937"/>
    </source>
</evidence>
<dbReference type="GO" id="GO:0003677">
    <property type="term" value="F:DNA binding"/>
    <property type="evidence" value="ECO:0007669"/>
    <property type="project" value="UniProtKB-KW"/>
</dbReference>
<evidence type="ECO:0000256" key="1">
    <source>
        <dbReference type="ARBA" id="ARBA00023015"/>
    </source>
</evidence>
<dbReference type="InterPro" id="IPR047057">
    <property type="entry name" value="MerR_fam"/>
</dbReference>
<dbReference type="InterPro" id="IPR000551">
    <property type="entry name" value="MerR-type_HTH_dom"/>
</dbReference>
<feature type="domain" description="HTH merR-type" evidence="4">
    <location>
        <begin position="34"/>
        <end position="103"/>
    </location>
</feature>
<dbReference type="InterPro" id="IPR009061">
    <property type="entry name" value="DNA-bd_dom_put_sf"/>
</dbReference>
<evidence type="ECO:0000313" key="6">
    <source>
        <dbReference type="Proteomes" id="UP000243413"/>
    </source>
</evidence>
<dbReference type="Pfam" id="PF13411">
    <property type="entry name" value="MerR_1"/>
    <property type="match status" value="1"/>
</dbReference>
<dbReference type="PANTHER" id="PTHR30204:SF67">
    <property type="entry name" value="HTH-TYPE TRANSCRIPTIONAL REGULATOR MLRA-RELATED"/>
    <property type="match status" value="1"/>
</dbReference>
<dbReference type="GO" id="GO:0003700">
    <property type="term" value="F:DNA-binding transcription factor activity"/>
    <property type="evidence" value="ECO:0007669"/>
    <property type="project" value="InterPro"/>
</dbReference>
<dbReference type="SMART" id="SM00422">
    <property type="entry name" value="HTH_MERR"/>
    <property type="match status" value="1"/>
</dbReference>
<dbReference type="SUPFAM" id="SSF46955">
    <property type="entry name" value="Putative DNA-binding domain"/>
    <property type="match status" value="1"/>
</dbReference>
<evidence type="ECO:0000256" key="3">
    <source>
        <dbReference type="ARBA" id="ARBA00023163"/>
    </source>
</evidence>
<sequence>MVVQLPRTCGNKLLVCDHTMINSVPGLALANETLYPIREVSRLSGVNSVTLRAWERRYGLLVPQRTDSGHRLYSMRDIERVKAIVSWIARGVPVSKVASIIDRQALPSLSIAPVAQTDSLADEQLQAAREQLIAAVARGDLLGLERVYGQLFARWPLTQLCNDILLPVWRQYRVQAKQGGASASWALLDGFLRGRLLQRIAFLQPDRASVLLVSLQPREEEVEVLLAALFLADADINIAYLSCLPAPEELLLMCDGGGHQALLLFSDRALEAGVLTRQLPRLNQQLECPVAALGACCELQAVELQQANISCLGLAQRSLTDSVQQLLAGRFDG</sequence>
<accession>A0A1H1WIQ2</accession>
<name>A0A1H1WIQ2_9GAMM</name>
<dbReference type="AlphaFoldDB" id="A0A1H1WIQ2"/>
<protein>
    <submittedName>
        <fullName evidence="5">DNA-binding transcriptional regulator, MerR family</fullName>
    </submittedName>
</protein>
<keyword evidence="3" id="KW-0804">Transcription</keyword>
<proteinExistence type="predicted"/>
<dbReference type="EMBL" id="LT629763">
    <property type="protein sequence ID" value="SDS96481.1"/>
    <property type="molecule type" value="Genomic_DNA"/>
</dbReference>
<organism evidence="5 6">
    <name type="scientific">Halopseudomonas sabulinigri</name>
    <dbReference type="NCBI Taxonomy" id="472181"/>
    <lineage>
        <taxon>Bacteria</taxon>
        <taxon>Pseudomonadati</taxon>
        <taxon>Pseudomonadota</taxon>
        <taxon>Gammaproteobacteria</taxon>
        <taxon>Pseudomonadales</taxon>
        <taxon>Pseudomonadaceae</taxon>
        <taxon>Halopseudomonas</taxon>
    </lineage>
</organism>
<dbReference type="PANTHER" id="PTHR30204">
    <property type="entry name" value="REDOX-CYCLING DRUG-SENSING TRANSCRIPTIONAL ACTIVATOR SOXR"/>
    <property type="match status" value="1"/>
</dbReference>
<dbReference type="STRING" id="472181.SAMN05216271_3222"/>
<dbReference type="PROSITE" id="PS50937">
    <property type="entry name" value="HTH_MERR_2"/>
    <property type="match status" value="1"/>
</dbReference>
<keyword evidence="2 5" id="KW-0238">DNA-binding</keyword>